<reference evidence="1" key="1">
    <citation type="submission" date="2023-11" db="EMBL/GenBank/DDBJ databases">
        <authorList>
            <person name="Poullet M."/>
        </authorList>
    </citation>
    <scope>NUCLEOTIDE SEQUENCE</scope>
    <source>
        <strain evidence="1">E1834</strain>
    </source>
</reference>
<dbReference type="Proteomes" id="UP001497535">
    <property type="component" value="Unassembled WGS sequence"/>
</dbReference>
<accession>A0ACB1AXM5</accession>
<comment type="caution">
    <text evidence="1">The sequence shown here is derived from an EMBL/GenBank/DDBJ whole genome shotgun (WGS) entry which is preliminary data.</text>
</comment>
<evidence type="ECO:0000313" key="2">
    <source>
        <dbReference type="Proteomes" id="UP001497535"/>
    </source>
</evidence>
<name>A0ACB1AXM5_MELEN</name>
<protein>
    <submittedName>
        <fullName evidence="1">Uncharacterized protein</fullName>
    </submittedName>
</protein>
<keyword evidence="2" id="KW-1185">Reference proteome</keyword>
<sequence>MKMSHSAVKIKKLDFPTELIFEIITFIPFRYKWENIRISKLVDIIVVKLRKKYIINLKISLKILKDEIEVTTSNINLCLKKLAFFVKDGSRAEECMQISCQFGGIFRQIKTFSGKYACFAGIDEEFKNEDWPAQPIVNHFTDRDNWKKAGKERHQMIKNMVKFLDDKHVTLDNLFYTPFLKGSILNNIGMNEPLVDDQDFPLSGIDIYAVTSARGNIRRLQNDRTEKMAEIDRIIVAIHNQTSQNGNSEQNNEGEPSVHRTSNKPIVQVDKVSPNSPAQKAGLREGDLIIQFGNLHADVFNKLDQLKEVVNNSKNKPIRITLLRGVKVFRLILTPQVWDGIGLVGCQFIATENN</sequence>
<gene>
    <name evidence="1" type="ORF">MENTE1834_LOCUS44228</name>
</gene>
<dbReference type="EMBL" id="CAVMJV010000132">
    <property type="protein sequence ID" value="CAK5109646.1"/>
    <property type="molecule type" value="Genomic_DNA"/>
</dbReference>
<evidence type="ECO:0000313" key="1">
    <source>
        <dbReference type="EMBL" id="CAK5109646.1"/>
    </source>
</evidence>
<proteinExistence type="predicted"/>
<organism evidence="1 2">
    <name type="scientific">Meloidogyne enterolobii</name>
    <name type="common">Root-knot nematode worm</name>
    <name type="synonym">Meloidogyne mayaguensis</name>
    <dbReference type="NCBI Taxonomy" id="390850"/>
    <lineage>
        <taxon>Eukaryota</taxon>
        <taxon>Metazoa</taxon>
        <taxon>Ecdysozoa</taxon>
        <taxon>Nematoda</taxon>
        <taxon>Chromadorea</taxon>
        <taxon>Rhabditida</taxon>
        <taxon>Tylenchina</taxon>
        <taxon>Tylenchomorpha</taxon>
        <taxon>Tylenchoidea</taxon>
        <taxon>Meloidogynidae</taxon>
        <taxon>Meloidogyninae</taxon>
        <taxon>Meloidogyne</taxon>
    </lineage>
</organism>